<proteinExistence type="predicted"/>
<organism evidence="2 3">
    <name type="scientific">Luteimonas terrae</name>
    <dbReference type="NCBI Taxonomy" id="1530191"/>
    <lineage>
        <taxon>Bacteria</taxon>
        <taxon>Pseudomonadati</taxon>
        <taxon>Pseudomonadota</taxon>
        <taxon>Gammaproteobacteria</taxon>
        <taxon>Lysobacterales</taxon>
        <taxon>Lysobacteraceae</taxon>
        <taxon>Luteimonas</taxon>
    </lineage>
</organism>
<comment type="caution">
    <text evidence="2">The sequence shown here is derived from an EMBL/GenBank/DDBJ whole genome shotgun (WGS) entry which is preliminary data.</text>
</comment>
<name>A0ABU1XUF3_9GAMM</name>
<gene>
    <name evidence="2" type="ORF">J2W68_001107</name>
</gene>
<accession>A0ABU1XUF3</accession>
<sequence>MRLVRARGLRNAWLSVRCDVGMPLSSRRAHDPARGTTPMFIPKWLLAIGFVAFVALATWTWLLASGRNPLPFPDGGSRIFAAASPEAKAAIVEVLARNGLQARFRVDTGGVLRSILFDGTIINWSAPGVTRRLRGATSAIGLVADDPLAQAEDAAAILRSHGFSADVVQDVEPGMPVVFVLTDAMPGTVLNFRRHVIHMPRPAKPPAR</sequence>
<evidence type="ECO:0000256" key="1">
    <source>
        <dbReference type="SAM" id="Phobius"/>
    </source>
</evidence>
<evidence type="ECO:0000313" key="3">
    <source>
        <dbReference type="Proteomes" id="UP001256588"/>
    </source>
</evidence>
<dbReference type="RefSeq" id="WP_310233422.1">
    <property type="nucleotide sequence ID" value="NZ_JAVDWO010000003.1"/>
</dbReference>
<dbReference type="EMBL" id="JAVDWO010000003">
    <property type="protein sequence ID" value="MDR7192399.1"/>
    <property type="molecule type" value="Genomic_DNA"/>
</dbReference>
<feature type="transmembrane region" description="Helical" evidence="1">
    <location>
        <begin position="44"/>
        <end position="64"/>
    </location>
</feature>
<evidence type="ECO:0000313" key="2">
    <source>
        <dbReference type="EMBL" id="MDR7192399.1"/>
    </source>
</evidence>
<dbReference type="Proteomes" id="UP001256588">
    <property type="component" value="Unassembled WGS sequence"/>
</dbReference>
<keyword evidence="3" id="KW-1185">Reference proteome</keyword>
<keyword evidence="1" id="KW-1133">Transmembrane helix</keyword>
<keyword evidence="1" id="KW-0472">Membrane</keyword>
<protein>
    <submittedName>
        <fullName evidence="2">Uncharacterized protein</fullName>
    </submittedName>
</protein>
<reference evidence="2 3" key="1">
    <citation type="submission" date="2023-07" db="EMBL/GenBank/DDBJ databases">
        <title>Sorghum-associated microbial communities from plants grown in Nebraska, USA.</title>
        <authorList>
            <person name="Schachtman D."/>
        </authorList>
    </citation>
    <scope>NUCLEOTIDE SEQUENCE [LARGE SCALE GENOMIC DNA]</scope>
    <source>
        <strain evidence="2 3">4099</strain>
    </source>
</reference>
<keyword evidence="1" id="KW-0812">Transmembrane</keyword>